<dbReference type="Pfam" id="PF00076">
    <property type="entry name" value="RRM_1"/>
    <property type="match status" value="1"/>
</dbReference>
<protein>
    <submittedName>
        <fullName evidence="5">Splicing factor 3b</fullName>
    </submittedName>
</protein>
<dbReference type="EMBL" id="JBFOLJ010000005">
    <property type="protein sequence ID" value="KAL2536809.1"/>
    <property type="molecule type" value="Genomic_DNA"/>
</dbReference>
<dbReference type="GO" id="GO:0003723">
    <property type="term" value="F:RNA binding"/>
    <property type="evidence" value="ECO:0007669"/>
    <property type="project" value="UniProtKB-UniRule"/>
</dbReference>
<dbReference type="Gene3D" id="3.30.70.330">
    <property type="match status" value="1"/>
</dbReference>
<gene>
    <name evidence="5" type="ORF">Fot_18200</name>
</gene>
<keyword evidence="1 2" id="KW-0694">RNA-binding</keyword>
<evidence type="ECO:0000313" key="5">
    <source>
        <dbReference type="EMBL" id="KAL2536809.1"/>
    </source>
</evidence>
<feature type="domain" description="RRM" evidence="4">
    <location>
        <begin position="37"/>
        <end position="121"/>
    </location>
</feature>
<dbReference type="InterPro" id="IPR000504">
    <property type="entry name" value="RRM_dom"/>
</dbReference>
<dbReference type="InterPro" id="IPR012677">
    <property type="entry name" value="Nucleotide-bd_a/b_plait_sf"/>
</dbReference>
<evidence type="ECO:0000256" key="3">
    <source>
        <dbReference type="SAM" id="MobiDB-lite"/>
    </source>
</evidence>
<evidence type="ECO:0000256" key="2">
    <source>
        <dbReference type="PROSITE-ProRule" id="PRU00176"/>
    </source>
</evidence>
<dbReference type="InterPro" id="IPR035979">
    <property type="entry name" value="RBD_domain_sf"/>
</dbReference>
<dbReference type="AlphaFoldDB" id="A0ABD1VHK6"/>
<evidence type="ECO:0000313" key="6">
    <source>
        <dbReference type="Proteomes" id="UP001604277"/>
    </source>
</evidence>
<organism evidence="5 6">
    <name type="scientific">Forsythia ovata</name>
    <dbReference type="NCBI Taxonomy" id="205694"/>
    <lineage>
        <taxon>Eukaryota</taxon>
        <taxon>Viridiplantae</taxon>
        <taxon>Streptophyta</taxon>
        <taxon>Embryophyta</taxon>
        <taxon>Tracheophyta</taxon>
        <taxon>Spermatophyta</taxon>
        <taxon>Magnoliopsida</taxon>
        <taxon>eudicotyledons</taxon>
        <taxon>Gunneridae</taxon>
        <taxon>Pentapetalae</taxon>
        <taxon>asterids</taxon>
        <taxon>lamiids</taxon>
        <taxon>Lamiales</taxon>
        <taxon>Oleaceae</taxon>
        <taxon>Forsythieae</taxon>
        <taxon>Forsythia</taxon>
    </lineage>
</organism>
<dbReference type="PROSITE" id="PS50102">
    <property type="entry name" value="RRM"/>
    <property type="match status" value="1"/>
</dbReference>
<sequence>MPPSAYKVDDELEEEVGEGNEGFNFSSPEEPNFSPDLKLFVGNLPFNVDSAALAGLFEQAGNVEMVEVIYDKLTGRSRGFGFVTMSTAEEAVVAAQQFNGYVCTDARPANDDELPSSYIEEYRVACCIIMQFPLANIMFLLGSCALDAEIIKYVSEAYPKGICCVYCTNGKDVEEPGSDFEFVVGWIEMLRREVSELKEVIEGKRIPDAELQGAKGRAVRKDQRVAAEIGFSTSTYFVPHVTEVSLASTVVPANCHSASTE</sequence>
<dbReference type="SUPFAM" id="SSF54928">
    <property type="entry name" value="RNA-binding domain, RBD"/>
    <property type="match status" value="1"/>
</dbReference>
<dbReference type="PANTHER" id="PTHR48025:SF1">
    <property type="entry name" value="RRM DOMAIN-CONTAINING PROTEIN"/>
    <property type="match status" value="1"/>
</dbReference>
<reference evidence="6" key="1">
    <citation type="submission" date="2024-07" db="EMBL/GenBank/DDBJ databases">
        <title>Two chromosome-level genome assemblies of Korean endemic species Abeliophyllum distichum and Forsythia ovata (Oleaceae).</title>
        <authorList>
            <person name="Jang H."/>
        </authorList>
    </citation>
    <scope>NUCLEOTIDE SEQUENCE [LARGE SCALE GENOMIC DNA]</scope>
</reference>
<keyword evidence="6" id="KW-1185">Reference proteome</keyword>
<feature type="region of interest" description="Disordered" evidence="3">
    <location>
        <begin position="1"/>
        <end position="29"/>
    </location>
</feature>
<accession>A0ABD1VHK6</accession>
<evidence type="ECO:0000259" key="4">
    <source>
        <dbReference type="PROSITE" id="PS50102"/>
    </source>
</evidence>
<dbReference type="SMART" id="SM00360">
    <property type="entry name" value="RRM"/>
    <property type="match status" value="1"/>
</dbReference>
<proteinExistence type="predicted"/>
<name>A0ABD1VHK6_9LAMI</name>
<dbReference type="PANTHER" id="PTHR48025">
    <property type="entry name" value="OS02G0815200 PROTEIN"/>
    <property type="match status" value="1"/>
</dbReference>
<comment type="caution">
    <text evidence="5">The sequence shown here is derived from an EMBL/GenBank/DDBJ whole genome shotgun (WGS) entry which is preliminary data.</text>
</comment>
<evidence type="ECO:0000256" key="1">
    <source>
        <dbReference type="ARBA" id="ARBA00022884"/>
    </source>
</evidence>
<dbReference type="InterPro" id="IPR050502">
    <property type="entry name" value="Euk_RNA-bind_prot"/>
</dbReference>
<dbReference type="Proteomes" id="UP001604277">
    <property type="component" value="Unassembled WGS sequence"/>
</dbReference>